<evidence type="ECO:0000313" key="2">
    <source>
        <dbReference type="Proteomes" id="UP000030763"/>
    </source>
</evidence>
<dbReference type="GeneID" id="25340006"/>
<dbReference type="Proteomes" id="UP000030763">
    <property type="component" value="Unassembled WGS sequence"/>
</dbReference>
<sequence length="69" mass="7510">MILGTSEIPGGILGLKICVCPAAVPFGGTTRLFSVFEKPPTVPTSGRVKVEVFAMRKILPEPIEDKWPW</sequence>
<accession>U6M7K1</accession>
<gene>
    <name evidence="1" type="ORF">EMWEY_00060200</name>
</gene>
<dbReference type="EMBL" id="HG721502">
    <property type="protein sequence ID" value="CDJ60192.1"/>
    <property type="molecule type" value="Genomic_DNA"/>
</dbReference>
<dbReference type="AlphaFoldDB" id="U6M7K1"/>
<dbReference type="RefSeq" id="XP_013336842.1">
    <property type="nucleotide sequence ID" value="XM_013481388.1"/>
</dbReference>
<dbReference type="VEuPathDB" id="ToxoDB:EMWEY_00060200"/>
<organism evidence="1 2">
    <name type="scientific">Eimeria maxima</name>
    <name type="common">Coccidian parasite</name>
    <dbReference type="NCBI Taxonomy" id="5804"/>
    <lineage>
        <taxon>Eukaryota</taxon>
        <taxon>Sar</taxon>
        <taxon>Alveolata</taxon>
        <taxon>Apicomplexa</taxon>
        <taxon>Conoidasida</taxon>
        <taxon>Coccidia</taxon>
        <taxon>Eucoccidiorida</taxon>
        <taxon>Eimeriorina</taxon>
        <taxon>Eimeriidae</taxon>
        <taxon>Eimeria</taxon>
    </lineage>
</organism>
<reference evidence="1" key="2">
    <citation type="submission" date="2013-10" db="EMBL/GenBank/DDBJ databases">
        <authorList>
            <person name="Aslett M."/>
        </authorList>
    </citation>
    <scope>NUCLEOTIDE SEQUENCE [LARGE SCALE GENOMIC DNA]</scope>
    <source>
        <strain evidence="1">Weybridge</strain>
    </source>
</reference>
<reference evidence="1" key="1">
    <citation type="submission" date="2013-10" db="EMBL/GenBank/DDBJ databases">
        <title>Genomic analysis of the causative agents of coccidiosis in chickens.</title>
        <authorList>
            <person name="Reid A.J."/>
            <person name="Blake D."/>
            <person name="Billington K."/>
            <person name="Browne H."/>
            <person name="Dunn M."/>
            <person name="Hung S."/>
            <person name="Kawahara F."/>
            <person name="Miranda-Saavedra D."/>
            <person name="Mourier T."/>
            <person name="Nagra H."/>
            <person name="Otto T.D."/>
            <person name="Rawlings N."/>
            <person name="Sanchez A."/>
            <person name="Sanders M."/>
            <person name="Subramaniam C."/>
            <person name="Tay Y."/>
            <person name="Dear P."/>
            <person name="Doerig C."/>
            <person name="Gruber A."/>
            <person name="Parkinson J."/>
            <person name="Shirley M."/>
            <person name="Wan K.L."/>
            <person name="Berriman M."/>
            <person name="Tomley F."/>
            <person name="Pain A."/>
        </authorList>
    </citation>
    <scope>NUCLEOTIDE SEQUENCE [LARGE SCALE GENOMIC DNA]</scope>
    <source>
        <strain evidence="1">Weybridge</strain>
    </source>
</reference>
<protein>
    <submittedName>
        <fullName evidence="1">Uncharacterized protein</fullName>
    </submittedName>
</protein>
<name>U6M7K1_EIMMA</name>
<evidence type="ECO:0000313" key="1">
    <source>
        <dbReference type="EMBL" id="CDJ60192.1"/>
    </source>
</evidence>
<proteinExistence type="predicted"/>
<keyword evidence="2" id="KW-1185">Reference proteome</keyword>